<gene>
    <name evidence="5" type="ORF">GFN93_04210</name>
</gene>
<evidence type="ECO:0000256" key="2">
    <source>
        <dbReference type="ARBA" id="ARBA00023125"/>
    </source>
</evidence>
<keyword evidence="6" id="KW-1185">Reference proteome</keyword>
<accession>A0A6N7LWE8</accession>
<proteinExistence type="predicted"/>
<dbReference type="SUPFAM" id="SSF46689">
    <property type="entry name" value="Homeodomain-like"/>
    <property type="match status" value="2"/>
</dbReference>
<reference evidence="5 6" key="1">
    <citation type="submission" date="2019-10" db="EMBL/GenBank/DDBJ databases">
        <title>Alcanivorax sp.PA15-N-34 draft genome sequence.</title>
        <authorList>
            <person name="Liao X."/>
            <person name="Shao Z."/>
        </authorList>
    </citation>
    <scope>NUCLEOTIDE SEQUENCE [LARGE SCALE GENOMIC DNA]</scope>
    <source>
        <strain evidence="5 6">PA15-N-34</strain>
    </source>
</reference>
<evidence type="ECO:0000313" key="6">
    <source>
        <dbReference type="Proteomes" id="UP000469421"/>
    </source>
</evidence>
<evidence type="ECO:0000313" key="5">
    <source>
        <dbReference type="EMBL" id="MQX52440.1"/>
    </source>
</evidence>
<dbReference type="RefSeq" id="WP_153499192.1">
    <property type="nucleotide sequence ID" value="NZ_WIRE01000001.1"/>
</dbReference>
<dbReference type="InterPro" id="IPR050204">
    <property type="entry name" value="AraC_XylS_family_regulators"/>
</dbReference>
<name>A0A6N7LWE8_9GAMM</name>
<organism evidence="5 6">
    <name type="scientific">Alcanivorax sediminis</name>
    <dbReference type="NCBI Taxonomy" id="2663008"/>
    <lineage>
        <taxon>Bacteria</taxon>
        <taxon>Pseudomonadati</taxon>
        <taxon>Pseudomonadota</taxon>
        <taxon>Gammaproteobacteria</taxon>
        <taxon>Oceanospirillales</taxon>
        <taxon>Alcanivoracaceae</taxon>
        <taxon>Alcanivorax</taxon>
    </lineage>
</organism>
<dbReference type="EMBL" id="WIRE01000001">
    <property type="protein sequence ID" value="MQX52440.1"/>
    <property type="molecule type" value="Genomic_DNA"/>
</dbReference>
<dbReference type="PANTHER" id="PTHR46796">
    <property type="entry name" value="HTH-TYPE TRANSCRIPTIONAL ACTIVATOR RHAS-RELATED"/>
    <property type="match status" value="1"/>
</dbReference>
<protein>
    <submittedName>
        <fullName evidence="5">Helix-turn-helix domain-containing protein</fullName>
    </submittedName>
</protein>
<dbReference type="Proteomes" id="UP000469421">
    <property type="component" value="Unassembled WGS sequence"/>
</dbReference>
<dbReference type="Pfam" id="PF12833">
    <property type="entry name" value="HTH_18"/>
    <property type="match status" value="1"/>
</dbReference>
<sequence>MTVSSPDFTSRLLSPLYIWQGGWLVLLSAMENRPHQHVAASLLVGLEDALQVSLNDTSLSQPLVTVAPEVRQSLRSHAPLAVMHLDPDEPAWWALRGADADQTLPLASLREDLWALADDQPRAEQAQAFVQALRGRTPASPPDARIVMACQQLRENNSLDLETLAAGANLSASRFRRLFSEQLGVTFKRFVLHLKCQRALALWESGMTLTELAVAAGFYDQPHLNRTLRAMFDALPSRYARGQSVQVVNLPAQTRTTFLE</sequence>
<keyword evidence="3" id="KW-0804">Transcription</keyword>
<dbReference type="GO" id="GO:0043565">
    <property type="term" value="F:sequence-specific DNA binding"/>
    <property type="evidence" value="ECO:0007669"/>
    <property type="project" value="InterPro"/>
</dbReference>
<dbReference type="PROSITE" id="PS01124">
    <property type="entry name" value="HTH_ARAC_FAMILY_2"/>
    <property type="match status" value="1"/>
</dbReference>
<evidence type="ECO:0000259" key="4">
    <source>
        <dbReference type="PROSITE" id="PS01124"/>
    </source>
</evidence>
<keyword evidence="2" id="KW-0238">DNA-binding</keyword>
<comment type="caution">
    <text evidence="5">The sequence shown here is derived from an EMBL/GenBank/DDBJ whole genome shotgun (WGS) entry which is preliminary data.</text>
</comment>
<keyword evidence="1" id="KW-0805">Transcription regulation</keyword>
<dbReference type="InterPro" id="IPR018060">
    <property type="entry name" value="HTH_AraC"/>
</dbReference>
<evidence type="ECO:0000256" key="1">
    <source>
        <dbReference type="ARBA" id="ARBA00023015"/>
    </source>
</evidence>
<dbReference type="Gene3D" id="1.10.10.60">
    <property type="entry name" value="Homeodomain-like"/>
    <property type="match status" value="1"/>
</dbReference>
<dbReference type="InterPro" id="IPR009057">
    <property type="entry name" value="Homeodomain-like_sf"/>
</dbReference>
<dbReference type="AlphaFoldDB" id="A0A6N7LWE8"/>
<evidence type="ECO:0000256" key="3">
    <source>
        <dbReference type="ARBA" id="ARBA00023163"/>
    </source>
</evidence>
<dbReference type="SMART" id="SM00342">
    <property type="entry name" value="HTH_ARAC"/>
    <property type="match status" value="1"/>
</dbReference>
<feature type="domain" description="HTH araC/xylS-type" evidence="4">
    <location>
        <begin position="144"/>
        <end position="242"/>
    </location>
</feature>
<dbReference type="GO" id="GO:0003700">
    <property type="term" value="F:DNA-binding transcription factor activity"/>
    <property type="evidence" value="ECO:0007669"/>
    <property type="project" value="InterPro"/>
</dbReference>